<accession>A0A388KSL5</accession>
<comment type="caution">
    <text evidence="2">The sequence shown here is derived from an EMBL/GenBank/DDBJ whole genome shotgun (WGS) entry which is preliminary data.</text>
</comment>
<evidence type="ECO:0000313" key="3">
    <source>
        <dbReference type="Proteomes" id="UP000265515"/>
    </source>
</evidence>
<feature type="region of interest" description="Disordered" evidence="1">
    <location>
        <begin position="1"/>
        <end position="53"/>
    </location>
</feature>
<feature type="compositionally biased region" description="Basic residues" evidence="1">
    <location>
        <begin position="8"/>
        <end position="21"/>
    </location>
</feature>
<sequence>MGDSNRRSSGRGRSGGKRGRIFRRDFRDNRENVWKRSRPGVESGDQGPRLPVGITTPWTGFVTENEQFENYYKAQKIVPAEEWDEFMSAQKIVPAEEWDEFMSVFKRPLPATFRINGSGKFAYAIRDQMRRDFFNLLEEGVEVDGEPVDPPSPLPWYADNLAWKLNFSRMQLRKLPILGK</sequence>
<name>A0A388KSL5_CHABU</name>
<keyword evidence="3" id="KW-1185">Reference proteome</keyword>
<dbReference type="InterPro" id="IPR029063">
    <property type="entry name" value="SAM-dependent_MTases_sf"/>
</dbReference>
<gene>
    <name evidence="2" type="ORF">CBR_g12755</name>
</gene>
<dbReference type="PANTHER" id="PTHR22808">
    <property type="entry name" value="NCL1 YEAST -RELATED NOL1/NOP2/FMU SUN DOMAIN-CONTAINING"/>
    <property type="match status" value="1"/>
</dbReference>
<evidence type="ECO:0000313" key="2">
    <source>
        <dbReference type="EMBL" id="GBG73036.1"/>
    </source>
</evidence>
<dbReference type="GO" id="GO:0008173">
    <property type="term" value="F:RNA methyltransferase activity"/>
    <property type="evidence" value="ECO:0007669"/>
    <property type="project" value="InterPro"/>
</dbReference>
<dbReference type="AlphaFoldDB" id="A0A388KSL5"/>
<reference evidence="2 3" key="1">
    <citation type="journal article" date="2018" name="Cell">
        <title>The Chara Genome: Secondary Complexity and Implications for Plant Terrestrialization.</title>
        <authorList>
            <person name="Nishiyama T."/>
            <person name="Sakayama H."/>
            <person name="Vries J.D."/>
            <person name="Buschmann H."/>
            <person name="Saint-Marcoux D."/>
            <person name="Ullrich K.K."/>
            <person name="Haas F.B."/>
            <person name="Vanderstraeten L."/>
            <person name="Becker D."/>
            <person name="Lang D."/>
            <person name="Vosolsobe S."/>
            <person name="Rombauts S."/>
            <person name="Wilhelmsson P.K.I."/>
            <person name="Janitza P."/>
            <person name="Kern R."/>
            <person name="Heyl A."/>
            <person name="Rumpler F."/>
            <person name="Villalobos L.I.A.C."/>
            <person name="Clay J.M."/>
            <person name="Skokan R."/>
            <person name="Toyoda A."/>
            <person name="Suzuki Y."/>
            <person name="Kagoshima H."/>
            <person name="Schijlen E."/>
            <person name="Tajeshwar N."/>
            <person name="Catarino B."/>
            <person name="Hetherington A.J."/>
            <person name="Saltykova A."/>
            <person name="Bonnot C."/>
            <person name="Breuninger H."/>
            <person name="Symeonidi A."/>
            <person name="Radhakrishnan G.V."/>
            <person name="Van Nieuwerburgh F."/>
            <person name="Deforce D."/>
            <person name="Chang C."/>
            <person name="Karol K.G."/>
            <person name="Hedrich R."/>
            <person name="Ulvskov P."/>
            <person name="Glockner G."/>
            <person name="Delwiche C.F."/>
            <person name="Petrasek J."/>
            <person name="Van de Peer Y."/>
            <person name="Friml J."/>
            <person name="Beilby M."/>
            <person name="Dolan L."/>
            <person name="Kohara Y."/>
            <person name="Sugano S."/>
            <person name="Fujiyama A."/>
            <person name="Delaux P.-M."/>
            <person name="Quint M."/>
            <person name="TheiBen G."/>
            <person name="Hagemann M."/>
            <person name="Harholt J."/>
            <person name="Dunand C."/>
            <person name="Zachgo S."/>
            <person name="Langdale J."/>
            <person name="Maumus F."/>
            <person name="Straeten D.V.D."/>
            <person name="Gould S.B."/>
            <person name="Rensing S.A."/>
        </authorList>
    </citation>
    <scope>NUCLEOTIDE SEQUENCE [LARGE SCALE GENOMIC DNA]</scope>
    <source>
        <strain evidence="2 3">S276</strain>
    </source>
</reference>
<proteinExistence type="predicted"/>
<dbReference type="OrthoDB" id="1665220at2759"/>
<dbReference type="Gramene" id="GBG73036">
    <property type="protein sequence ID" value="GBG73036"/>
    <property type="gene ID" value="CBR_g12755"/>
</dbReference>
<evidence type="ECO:0000256" key="1">
    <source>
        <dbReference type="SAM" id="MobiDB-lite"/>
    </source>
</evidence>
<dbReference type="GO" id="GO:0001510">
    <property type="term" value="P:RNA methylation"/>
    <property type="evidence" value="ECO:0007669"/>
    <property type="project" value="InterPro"/>
</dbReference>
<dbReference type="Gene3D" id="3.40.50.150">
    <property type="entry name" value="Vaccinia Virus protein VP39"/>
    <property type="match status" value="1"/>
</dbReference>
<protein>
    <submittedName>
        <fullName evidence="2">Uncharacterized protein</fullName>
    </submittedName>
</protein>
<dbReference type="InterPro" id="IPR023267">
    <property type="entry name" value="RCMT"/>
</dbReference>
<organism evidence="2 3">
    <name type="scientific">Chara braunii</name>
    <name type="common">Braun's stonewort</name>
    <dbReference type="NCBI Taxonomy" id="69332"/>
    <lineage>
        <taxon>Eukaryota</taxon>
        <taxon>Viridiplantae</taxon>
        <taxon>Streptophyta</taxon>
        <taxon>Charophyceae</taxon>
        <taxon>Charales</taxon>
        <taxon>Characeae</taxon>
        <taxon>Chara</taxon>
    </lineage>
</organism>
<dbReference type="EMBL" id="BFEA01000176">
    <property type="protein sequence ID" value="GBG73036.1"/>
    <property type="molecule type" value="Genomic_DNA"/>
</dbReference>
<dbReference type="STRING" id="69332.A0A388KSL5"/>
<dbReference type="PANTHER" id="PTHR22808:SF1">
    <property type="entry name" value="RNA CYTOSINE-C(5)-METHYLTRANSFERASE NSUN2-RELATED"/>
    <property type="match status" value="1"/>
</dbReference>
<feature type="compositionally biased region" description="Basic and acidic residues" evidence="1">
    <location>
        <begin position="22"/>
        <end position="34"/>
    </location>
</feature>
<dbReference type="Proteomes" id="UP000265515">
    <property type="component" value="Unassembled WGS sequence"/>
</dbReference>